<feature type="chain" id="PRO_5012741858" description="DUF3108 domain-containing protein" evidence="1">
    <location>
        <begin position="25"/>
        <end position="206"/>
    </location>
</feature>
<dbReference type="AlphaFoldDB" id="A0A290MJK9"/>
<accession>A0A290MJK9</accession>
<sequence length="206" mass="22131">MIAPKLSIGSAGLALLLAAGAAHAGVGDKPVAASLVKMTPDQIAQRIDVRDDPLEDYVLFSTKPVHRKGGVTNGVAVNDGFIKATKSRGGEGVTWRVSYDFTYFGARRDVTTVHVRTSDGLLKISPSAVRRWTEECVDSAITCSQHMTVEFEAPERVIRDIAAAYRPGDRTPWRLRFKDDQGDGVTVGLAPVEVAGLVGAVDSWKP</sequence>
<evidence type="ECO:0008006" key="4">
    <source>
        <dbReference type="Google" id="ProtNLM"/>
    </source>
</evidence>
<evidence type="ECO:0000313" key="2">
    <source>
        <dbReference type="EMBL" id="ATC32200.1"/>
    </source>
</evidence>
<protein>
    <recommendedName>
        <fullName evidence="4">DUF3108 domain-containing protein</fullName>
    </recommendedName>
</protein>
<dbReference type="EMBL" id="CP023315">
    <property type="protein sequence ID" value="ATC32200.1"/>
    <property type="molecule type" value="Genomic_DNA"/>
</dbReference>
<feature type="signal peptide" evidence="1">
    <location>
        <begin position="1"/>
        <end position="24"/>
    </location>
</feature>
<evidence type="ECO:0000256" key="1">
    <source>
        <dbReference type="SAM" id="SignalP"/>
    </source>
</evidence>
<organism evidence="2 3">
    <name type="scientific">Caulobacter vibrioides</name>
    <name type="common">Caulobacter crescentus</name>
    <dbReference type="NCBI Taxonomy" id="155892"/>
    <lineage>
        <taxon>Bacteria</taxon>
        <taxon>Pseudomonadati</taxon>
        <taxon>Pseudomonadota</taxon>
        <taxon>Alphaproteobacteria</taxon>
        <taxon>Caulobacterales</taxon>
        <taxon>Caulobacteraceae</taxon>
        <taxon>Caulobacter</taxon>
    </lineage>
</organism>
<reference evidence="3" key="1">
    <citation type="submission" date="2017-09" db="EMBL/GenBank/DDBJ databases">
        <title>Genome evolution observed in wild isolates of Caulobacter crescentus.</title>
        <authorList>
            <person name="Ely B."/>
            <person name="Wilson K."/>
            <person name="Scott D."/>
        </authorList>
    </citation>
    <scope>NUCLEOTIDE SEQUENCE [LARGE SCALE GENOMIC DNA]</scope>
    <source>
        <strain evidence="3">CB13b1a</strain>
    </source>
</reference>
<gene>
    <name evidence="2" type="ORF">CA606_07460</name>
</gene>
<keyword evidence="1" id="KW-0732">Signal</keyword>
<dbReference type="RefSeq" id="WP_096051636.1">
    <property type="nucleotide sequence ID" value="NZ_CP023315.3"/>
</dbReference>
<name>A0A290MJK9_CAUVI</name>
<evidence type="ECO:0000313" key="3">
    <source>
        <dbReference type="Proteomes" id="UP000217311"/>
    </source>
</evidence>
<proteinExistence type="predicted"/>
<dbReference type="Proteomes" id="UP000217311">
    <property type="component" value="Chromosome"/>
</dbReference>